<dbReference type="GO" id="GO:0005741">
    <property type="term" value="C:mitochondrial outer membrane"/>
    <property type="evidence" value="ECO:0007669"/>
    <property type="project" value="TreeGrafter"/>
</dbReference>
<keyword evidence="3 6" id="KW-0812">Transmembrane</keyword>
<dbReference type="EMBL" id="GGMS01012777">
    <property type="protein sequence ID" value="MBY81980.1"/>
    <property type="molecule type" value="Transcribed_RNA"/>
</dbReference>
<dbReference type="InterPro" id="IPR038330">
    <property type="entry name" value="TspO/MBR-related_sf"/>
</dbReference>
<dbReference type="GO" id="GO:0033013">
    <property type="term" value="P:tetrapyrrole metabolic process"/>
    <property type="evidence" value="ECO:0007669"/>
    <property type="project" value="UniProtKB-ARBA"/>
</dbReference>
<dbReference type="PANTHER" id="PTHR10057:SF0">
    <property type="entry name" value="TRANSLOCATOR PROTEIN"/>
    <property type="match status" value="1"/>
</dbReference>
<keyword evidence="4 6" id="KW-1133">Transmembrane helix</keyword>
<keyword evidence="5 6" id="KW-0472">Membrane</keyword>
<name>A0A2S2QWU0_9HEMI</name>
<evidence type="ECO:0000256" key="2">
    <source>
        <dbReference type="ARBA" id="ARBA00007524"/>
    </source>
</evidence>
<protein>
    <submittedName>
        <fullName evidence="7 9">Translocator protein</fullName>
    </submittedName>
</protein>
<dbReference type="AlphaFoldDB" id="A0A2S2QWU0"/>
<reference evidence="7" key="1">
    <citation type="submission" date="2018-04" db="EMBL/GenBank/DDBJ databases">
        <title>Transcriptome assembly of Sipha flava.</title>
        <authorList>
            <person name="Scully E.D."/>
            <person name="Geib S.M."/>
            <person name="Palmer N.A."/>
            <person name="Koch K."/>
            <person name="Bradshaw J."/>
            <person name="Heng-Moss T."/>
            <person name="Sarath G."/>
        </authorList>
    </citation>
    <scope>NUCLEOTIDE SEQUENCE</scope>
</reference>
<dbReference type="Pfam" id="PF03073">
    <property type="entry name" value="TspO_MBR"/>
    <property type="match status" value="1"/>
</dbReference>
<dbReference type="InterPro" id="IPR004307">
    <property type="entry name" value="TspO_MBR"/>
</dbReference>
<feature type="transmembrane region" description="Helical" evidence="6">
    <location>
        <begin position="109"/>
        <end position="129"/>
    </location>
</feature>
<keyword evidence="8" id="KW-1185">Reference proteome</keyword>
<reference evidence="9" key="2">
    <citation type="submission" date="2025-04" db="UniProtKB">
        <authorList>
            <consortium name="RefSeq"/>
        </authorList>
    </citation>
    <scope>IDENTIFICATION</scope>
    <source>
        <tissue evidence="9">Whole body</tissue>
    </source>
</reference>
<evidence type="ECO:0000256" key="4">
    <source>
        <dbReference type="ARBA" id="ARBA00022989"/>
    </source>
</evidence>
<feature type="transmembrane region" description="Helical" evidence="6">
    <location>
        <begin position="6"/>
        <end position="28"/>
    </location>
</feature>
<gene>
    <name evidence="7" type="primary">TSPO</name>
    <name evidence="9" type="synonym">LOC112688357</name>
    <name evidence="7" type="ORF">g.26791</name>
</gene>
<feature type="transmembrane region" description="Helical" evidence="6">
    <location>
        <begin position="82"/>
        <end position="102"/>
    </location>
</feature>
<evidence type="ECO:0000256" key="6">
    <source>
        <dbReference type="SAM" id="Phobius"/>
    </source>
</evidence>
<evidence type="ECO:0000313" key="8">
    <source>
        <dbReference type="Proteomes" id="UP000694846"/>
    </source>
</evidence>
<dbReference type="OrthoDB" id="8841220at2759"/>
<dbReference type="Proteomes" id="UP000694846">
    <property type="component" value="Unplaced"/>
</dbReference>
<evidence type="ECO:0000256" key="1">
    <source>
        <dbReference type="ARBA" id="ARBA00004141"/>
    </source>
</evidence>
<dbReference type="CDD" id="cd15904">
    <property type="entry name" value="TSPO_MBR"/>
    <property type="match status" value="1"/>
</dbReference>
<evidence type="ECO:0000313" key="7">
    <source>
        <dbReference type="EMBL" id="MBY81980.1"/>
    </source>
</evidence>
<comment type="subcellular location">
    <subcellularLocation>
        <location evidence="1">Membrane</location>
        <topology evidence="1">Multi-pass membrane protein</topology>
    </subcellularLocation>
</comment>
<accession>A0A2S2QWU0</accession>
<dbReference type="RefSeq" id="XP_025417307.1">
    <property type="nucleotide sequence ID" value="XM_025561522.1"/>
</dbReference>
<organism evidence="7">
    <name type="scientific">Sipha flava</name>
    <name type="common">yellow sugarcane aphid</name>
    <dbReference type="NCBI Taxonomy" id="143950"/>
    <lineage>
        <taxon>Eukaryota</taxon>
        <taxon>Metazoa</taxon>
        <taxon>Ecdysozoa</taxon>
        <taxon>Arthropoda</taxon>
        <taxon>Hexapoda</taxon>
        <taxon>Insecta</taxon>
        <taxon>Pterygota</taxon>
        <taxon>Neoptera</taxon>
        <taxon>Paraneoptera</taxon>
        <taxon>Hemiptera</taxon>
        <taxon>Sternorrhyncha</taxon>
        <taxon>Aphidomorpha</taxon>
        <taxon>Aphidoidea</taxon>
        <taxon>Aphididae</taxon>
        <taxon>Sipha</taxon>
    </lineage>
</organism>
<sequence length="172" mass="19590">MSKLAIPWIPATFTLSPMIGGFIGGIFVRKNIKGWYETLNRPSWRPPNYVFAPIWTTLYLGMGYASYLVYHNGGGFSGTAKIPLLLYASQLVLNWAWSPLFFEFHQLKWSLIEICVLWVNVAGCITGFYRINKIAGYIMIPYLGWLSLATSLTYSIYKNNPDISDKTIKDNK</sequence>
<feature type="transmembrane region" description="Helical" evidence="6">
    <location>
        <begin position="135"/>
        <end position="157"/>
    </location>
</feature>
<evidence type="ECO:0000256" key="3">
    <source>
        <dbReference type="ARBA" id="ARBA00022692"/>
    </source>
</evidence>
<comment type="similarity">
    <text evidence="2">Belongs to the TspO/BZRP family.</text>
</comment>
<dbReference type="Gene3D" id="1.20.1260.100">
    <property type="entry name" value="TspO/MBR protein"/>
    <property type="match status" value="1"/>
</dbReference>
<dbReference type="PIRSF" id="PIRSF005859">
    <property type="entry name" value="PBR"/>
    <property type="match status" value="1"/>
</dbReference>
<proteinExistence type="inferred from homology"/>
<evidence type="ECO:0000256" key="5">
    <source>
        <dbReference type="ARBA" id="ARBA00023136"/>
    </source>
</evidence>
<evidence type="ECO:0000313" key="9">
    <source>
        <dbReference type="RefSeq" id="XP_025417307.1"/>
    </source>
</evidence>
<feature type="transmembrane region" description="Helical" evidence="6">
    <location>
        <begin position="49"/>
        <end position="70"/>
    </location>
</feature>
<dbReference type="PANTHER" id="PTHR10057">
    <property type="entry name" value="PERIPHERAL-TYPE BENZODIAZEPINE RECEPTOR"/>
    <property type="match status" value="1"/>
</dbReference>
<dbReference type="FunFam" id="1.20.1260.100:FF:000001">
    <property type="entry name" value="translocator protein 2"/>
    <property type="match status" value="1"/>
</dbReference>